<keyword evidence="10" id="KW-0406">Ion transport</keyword>
<evidence type="ECO:0000256" key="2">
    <source>
        <dbReference type="ARBA" id="ARBA00022475"/>
    </source>
</evidence>
<gene>
    <name evidence="10 11" type="primary">crcB</name>
    <name evidence="10" type="synonym">fluC</name>
    <name evidence="11" type="ORF">KGD82_13145</name>
</gene>
<evidence type="ECO:0000256" key="5">
    <source>
        <dbReference type="ARBA" id="ARBA00023136"/>
    </source>
</evidence>
<proteinExistence type="inferred from homology"/>
<dbReference type="HAMAP" id="MF_00454">
    <property type="entry name" value="FluC"/>
    <property type="match status" value="1"/>
</dbReference>
<feature type="transmembrane region" description="Helical" evidence="10">
    <location>
        <begin position="60"/>
        <end position="77"/>
    </location>
</feature>
<keyword evidence="10" id="KW-0813">Transport</keyword>
<keyword evidence="12" id="KW-1185">Reference proteome</keyword>
<sequence>MSALMVVLGAAVGAPVRFLVDLELKRRFGEGFPWGTLAVNVVGSLALGSLLALPLSPELSALLGVGLCGALTTYSTFAYETVQLSRTGSRGRALVNVLAHLCLGVGSAWVGLTVAGALLG</sequence>
<keyword evidence="3 10" id="KW-0812">Transmembrane</keyword>
<feature type="binding site" evidence="10">
    <location>
        <position position="69"/>
    </location>
    <ligand>
        <name>Na(+)</name>
        <dbReference type="ChEBI" id="CHEBI:29101"/>
        <note>structural</note>
    </ligand>
</feature>
<feature type="transmembrane region" description="Helical" evidence="10">
    <location>
        <begin position="34"/>
        <end position="53"/>
    </location>
</feature>
<dbReference type="PANTHER" id="PTHR28259">
    <property type="entry name" value="FLUORIDE EXPORT PROTEIN 1-RELATED"/>
    <property type="match status" value="1"/>
</dbReference>
<evidence type="ECO:0000313" key="12">
    <source>
        <dbReference type="Proteomes" id="UP000682416"/>
    </source>
</evidence>
<dbReference type="PANTHER" id="PTHR28259:SF1">
    <property type="entry name" value="FLUORIDE EXPORT PROTEIN 1-RELATED"/>
    <property type="match status" value="1"/>
</dbReference>
<keyword evidence="5 10" id="KW-0472">Membrane</keyword>
<dbReference type="GO" id="GO:0046872">
    <property type="term" value="F:metal ion binding"/>
    <property type="evidence" value="ECO:0007669"/>
    <property type="project" value="UniProtKB-KW"/>
</dbReference>
<evidence type="ECO:0000256" key="6">
    <source>
        <dbReference type="ARBA" id="ARBA00023303"/>
    </source>
</evidence>
<evidence type="ECO:0000256" key="8">
    <source>
        <dbReference type="ARBA" id="ARBA00035585"/>
    </source>
</evidence>
<evidence type="ECO:0000256" key="9">
    <source>
        <dbReference type="ARBA" id="ARBA00049940"/>
    </source>
</evidence>
<feature type="transmembrane region" description="Helical" evidence="10">
    <location>
        <begin position="97"/>
        <end position="119"/>
    </location>
</feature>
<comment type="activity regulation">
    <text evidence="10">Na(+) is not transported, but it plays an essential structural role and its presence is essential for fluoride channel function.</text>
</comment>
<comment type="subcellular location">
    <subcellularLocation>
        <location evidence="1 10">Cell membrane</location>
        <topology evidence="1 10">Multi-pass membrane protein</topology>
    </subcellularLocation>
</comment>
<dbReference type="EMBL" id="CP074402">
    <property type="protein sequence ID" value="QVJ02991.1"/>
    <property type="molecule type" value="Genomic_DNA"/>
</dbReference>
<dbReference type="GO" id="GO:0140114">
    <property type="term" value="P:cellular detoxification of fluoride"/>
    <property type="evidence" value="ECO:0007669"/>
    <property type="project" value="UniProtKB-UniRule"/>
</dbReference>
<comment type="catalytic activity">
    <reaction evidence="8">
        <text>fluoride(in) = fluoride(out)</text>
        <dbReference type="Rhea" id="RHEA:76159"/>
        <dbReference type="ChEBI" id="CHEBI:17051"/>
    </reaction>
    <physiologicalReaction direction="left-to-right" evidence="8">
        <dbReference type="Rhea" id="RHEA:76160"/>
    </physiologicalReaction>
</comment>
<reference evidence="11" key="1">
    <citation type="submission" date="2021-05" db="EMBL/GenBank/DDBJ databases">
        <authorList>
            <person name="Kaiqin L."/>
            <person name="Jian G."/>
        </authorList>
    </citation>
    <scope>NUCLEOTIDE SEQUENCE</scope>
    <source>
        <strain evidence="11">HDS5</strain>
    </source>
</reference>
<dbReference type="GO" id="GO:0005886">
    <property type="term" value="C:plasma membrane"/>
    <property type="evidence" value="ECO:0007669"/>
    <property type="project" value="UniProtKB-SubCell"/>
</dbReference>
<keyword evidence="6 10" id="KW-0407">Ion channel</keyword>
<keyword evidence="10" id="KW-0915">Sodium</keyword>
<keyword evidence="10" id="KW-0479">Metal-binding</keyword>
<dbReference type="InterPro" id="IPR003691">
    <property type="entry name" value="FluC"/>
</dbReference>
<accession>A0A975QKR0</accession>
<organism evidence="11 12">
    <name type="scientific">Nocardiopsis eucommiae</name>
    <dbReference type="NCBI Taxonomy" id="2831970"/>
    <lineage>
        <taxon>Bacteria</taxon>
        <taxon>Bacillati</taxon>
        <taxon>Actinomycetota</taxon>
        <taxon>Actinomycetes</taxon>
        <taxon>Streptosporangiales</taxon>
        <taxon>Nocardiopsidaceae</taxon>
        <taxon>Nocardiopsis</taxon>
    </lineage>
</organism>
<evidence type="ECO:0000256" key="4">
    <source>
        <dbReference type="ARBA" id="ARBA00022989"/>
    </source>
</evidence>
<dbReference type="AlphaFoldDB" id="A0A975QKR0"/>
<evidence type="ECO:0000313" key="11">
    <source>
        <dbReference type="EMBL" id="QVJ02991.1"/>
    </source>
</evidence>
<dbReference type="KEGG" id="nec:KGD82_13145"/>
<comment type="similarity">
    <text evidence="7 10">Belongs to the fluoride channel Fluc/FEX (TC 1.A.43) family.</text>
</comment>
<evidence type="ECO:0000256" key="3">
    <source>
        <dbReference type="ARBA" id="ARBA00022692"/>
    </source>
</evidence>
<feature type="binding site" evidence="10">
    <location>
        <position position="72"/>
    </location>
    <ligand>
        <name>Na(+)</name>
        <dbReference type="ChEBI" id="CHEBI:29101"/>
        <note>structural</note>
    </ligand>
</feature>
<keyword evidence="2 10" id="KW-1003">Cell membrane</keyword>
<evidence type="ECO:0000256" key="7">
    <source>
        <dbReference type="ARBA" id="ARBA00035120"/>
    </source>
</evidence>
<comment type="function">
    <text evidence="9 10">Fluoride-specific ion channel. Important for reducing fluoride concentration in the cell, thus reducing its toxicity.</text>
</comment>
<dbReference type="GO" id="GO:0062054">
    <property type="term" value="F:fluoride channel activity"/>
    <property type="evidence" value="ECO:0007669"/>
    <property type="project" value="UniProtKB-UniRule"/>
</dbReference>
<dbReference type="Proteomes" id="UP000682416">
    <property type="component" value="Chromosome"/>
</dbReference>
<dbReference type="Pfam" id="PF02537">
    <property type="entry name" value="CRCB"/>
    <property type="match status" value="1"/>
</dbReference>
<evidence type="ECO:0000256" key="1">
    <source>
        <dbReference type="ARBA" id="ARBA00004651"/>
    </source>
</evidence>
<name>A0A975QKR0_9ACTN</name>
<keyword evidence="4 10" id="KW-1133">Transmembrane helix</keyword>
<evidence type="ECO:0000256" key="10">
    <source>
        <dbReference type="HAMAP-Rule" id="MF_00454"/>
    </source>
</evidence>
<protein>
    <recommendedName>
        <fullName evidence="10">Fluoride-specific ion channel FluC</fullName>
    </recommendedName>
</protein>
<dbReference type="NCBIfam" id="TIGR00494">
    <property type="entry name" value="crcB"/>
    <property type="match status" value="1"/>
</dbReference>